<dbReference type="KEGG" id="mcad:Pan265_08070"/>
<dbReference type="GO" id="GO:0006355">
    <property type="term" value="P:regulation of DNA-templated transcription"/>
    <property type="evidence" value="ECO:0007669"/>
    <property type="project" value="InterPro"/>
</dbReference>
<dbReference type="Proteomes" id="UP000320386">
    <property type="component" value="Chromosome"/>
</dbReference>
<accession>A0A518BVF2</accession>
<dbReference type="GO" id="GO:0008270">
    <property type="term" value="F:zinc ion binding"/>
    <property type="evidence" value="ECO:0007669"/>
    <property type="project" value="UniProtKB-UniRule"/>
</dbReference>
<comment type="cofactor">
    <cofactor evidence="1">
        <name>Zn(2+)</name>
        <dbReference type="ChEBI" id="CHEBI:29105"/>
    </cofactor>
    <text evidence="1">Binds 1 zinc ion.</text>
</comment>
<evidence type="ECO:0000256" key="1">
    <source>
        <dbReference type="HAMAP-Rule" id="MF_00649"/>
    </source>
</evidence>
<comment type="similarity">
    <text evidence="1">Belongs to the DNA gyrase inhibitor YacG family.</text>
</comment>
<dbReference type="HAMAP" id="MF_00649">
    <property type="entry name" value="DNA_gyrase_inhibitor_YacG"/>
    <property type="match status" value="1"/>
</dbReference>
<keyword evidence="1" id="KW-0479">Metal-binding</keyword>
<dbReference type="InterPro" id="IPR005584">
    <property type="entry name" value="DNA_gyrase_inhibitor_YacG"/>
</dbReference>
<evidence type="ECO:0000313" key="2">
    <source>
        <dbReference type="EMBL" id="QDU70963.1"/>
    </source>
</evidence>
<comment type="function">
    <text evidence="1">Inhibits all the catalytic activities of DNA gyrase by preventing its interaction with DNA. Acts by binding directly to the C-terminal domain of GyrB, which probably disrupts DNA binding by the gyrase.</text>
</comment>
<dbReference type="Gene3D" id="3.30.50.10">
    <property type="entry name" value="Erythroid Transcription Factor GATA-1, subunit A"/>
    <property type="match status" value="1"/>
</dbReference>
<dbReference type="RefSeq" id="WP_145445102.1">
    <property type="nucleotide sequence ID" value="NZ_CP036280.1"/>
</dbReference>
<evidence type="ECO:0000313" key="3">
    <source>
        <dbReference type="Proteomes" id="UP000320386"/>
    </source>
</evidence>
<dbReference type="SUPFAM" id="SSF57716">
    <property type="entry name" value="Glucocorticoid receptor-like (DNA-binding domain)"/>
    <property type="match status" value="1"/>
</dbReference>
<feature type="binding site" evidence="1">
    <location>
        <position position="19"/>
    </location>
    <ligand>
        <name>Zn(2+)</name>
        <dbReference type="ChEBI" id="CHEBI:29105"/>
    </ligand>
</feature>
<organism evidence="2 3">
    <name type="scientific">Mucisphaera calidilacus</name>
    <dbReference type="NCBI Taxonomy" id="2527982"/>
    <lineage>
        <taxon>Bacteria</taxon>
        <taxon>Pseudomonadati</taxon>
        <taxon>Planctomycetota</taxon>
        <taxon>Phycisphaerae</taxon>
        <taxon>Phycisphaerales</taxon>
        <taxon>Phycisphaeraceae</taxon>
        <taxon>Mucisphaera</taxon>
    </lineage>
</organism>
<dbReference type="OrthoDB" id="9809663at2"/>
<dbReference type="InterPro" id="IPR013088">
    <property type="entry name" value="Znf_NHR/GATA"/>
</dbReference>
<feature type="binding site" evidence="1">
    <location>
        <position position="16"/>
    </location>
    <ligand>
        <name>Zn(2+)</name>
        <dbReference type="ChEBI" id="CHEBI:29105"/>
    </ligand>
</feature>
<dbReference type="GO" id="GO:0008657">
    <property type="term" value="F:DNA topoisomerase type II (double strand cut, ATP-hydrolyzing) inhibitor activity"/>
    <property type="evidence" value="ECO:0007669"/>
    <property type="project" value="UniProtKB-UniRule"/>
</dbReference>
<dbReference type="AlphaFoldDB" id="A0A518BVF2"/>
<protein>
    <recommendedName>
        <fullName evidence="1">DNA gyrase inhibitor YacG</fullName>
    </recommendedName>
</protein>
<dbReference type="Pfam" id="PF03884">
    <property type="entry name" value="YacG"/>
    <property type="match status" value="1"/>
</dbReference>
<dbReference type="EMBL" id="CP036280">
    <property type="protein sequence ID" value="QDU70963.1"/>
    <property type="molecule type" value="Genomic_DNA"/>
</dbReference>
<comment type="subunit">
    <text evidence="1">Interacts with GyrB.</text>
</comment>
<sequence length="65" mass="7278">MGKKSAEAESQAAGKCAICREPIPDERVDMFCSDRCRTIDLGKWLDGSYTISRPIEQRDLEEGVD</sequence>
<feature type="binding site" evidence="1">
    <location>
        <position position="32"/>
    </location>
    <ligand>
        <name>Zn(2+)</name>
        <dbReference type="ChEBI" id="CHEBI:29105"/>
    </ligand>
</feature>
<gene>
    <name evidence="1" type="primary">yacG</name>
    <name evidence="2" type="ORF">Pan265_08070</name>
</gene>
<reference evidence="2 3" key="1">
    <citation type="submission" date="2019-02" db="EMBL/GenBank/DDBJ databases">
        <title>Deep-cultivation of Planctomycetes and their phenomic and genomic characterization uncovers novel biology.</title>
        <authorList>
            <person name="Wiegand S."/>
            <person name="Jogler M."/>
            <person name="Boedeker C."/>
            <person name="Pinto D."/>
            <person name="Vollmers J."/>
            <person name="Rivas-Marin E."/>
            <person name="Kohn T."/>
            <person name="Peeters S.H."/>
            <person name="Heuer A."/>
            <person name="Rast P."/>
            <person name="Oberbeckmann S."/>
            <person name="Bunk B."/>
            <person name="Jeske O."/>
            <person name="Meyerdierks A."/>
            <person name="Storesund J.E."/>
            <person name="Kallscheuer N."/>
            <person name="Luecker S."/>
            <person name="Lage O.M."/>
            <person name="Pohl T."/>
            <person name="Merkel B.J."/>
            <person name="Hornburger P."/>
            <person name="Mueller R.-W."/>
            <person name="Bruemmer F."/>
            <person name="Labrenz M."/>
            <person name="Spormann A.M."/>
            <person name="Op den Camp H."/>
            <person name="Overmann J."/>
            <person name="Amann R."/>
            <person name="Jetten M.S.M."/>
            <person name="Mascher T."/>
            <person name="Medema M.H."/>
            <person name="Devos D.P."/>
            <person name="Kaster A.-K."/>
            <person name="Ovreas L."/>
            <person name="Rohde M."/>
            <person name="Galperin M.Y."/>
            <person name="Jogler C."/>
        </authorList>
    </citation>
    <scope>NUCLEOTIDE SEQUENCE [LARGE SCALE GENOMIC DNA]</scope>
    <source>
        <strain evidence="2 3">Pan265</strain>
    </source>
</reference>
<keyword evidence="1" id="KW-0862">Zinc</keyword>
<feature type="binding site" evidence="1">
    <location>
        <position position="36"/>
    </location>
    <ligand>
        <name>Zn(2+)</name>
        <dbReference type="ChEBI" id="CHEBI:29105"/>
    </ligand>
</feature>
<proteinExistence type="inferred from homology"/>
<keyword evidence="3" id="KW-1185">Reference proteome</keyword>
<name>A0A518BVF2_9BACT</name>